<dbReference type="Proteomes" id="UP000478417">
    <property type="component" value="Unassembled WGS sequence"/>
</dbReference>
<reference evidence="1 2" key="1">
    <citation type="submission" date="2020-02" db="EMBL/GenBank/DDBJ databases">
        <title>Albibacoteraceae fam. nov., the first described family within the subdivision 4 Verrucomicrobia.</title>
        <authorList>
            <person name="Xi F."/>
        </authorList>
    </citation>
    <scope>NUCLEOTIDE SEQUENCE [LARGE SCALE GENOMIC DNA]</scope>
    <source>
        <strain evidence="1 2">CK1056</strain>
    </source>
</reference>
<protein>
    <submittedName>
        <fullName evidence="1">Uncharacterized protein</fullName>
    </submittedName>
</protein>
<comment type="caution">
    <text evidence="1">The sequence shown here is derived from an EMBL/GenBank/DDBJ whole genome shotgun (WGS) entry which is preliminary data.</text>
</comment>
<dbReference type="AlphaFoldDB" id="A0A6B2M586"/>
<organism evidence="1 2">
    <name type="scientific">Oceanipulchritudo coccoides</name>
    <dbReference type="NCBI Taxonomy" id="2706888"/>
    <lineage>
        <taxon>Bacteria</taxon>
        <taxon>Pseudomonadati</taxon>
        <taxon>Verrucomicrobiota</taxon>
        <taxon>Opitutia</taxon>
        <taxon>Puniceicoccales</taxon>
        <taxon>Oceanipulchritudinaceae</taxon>
        <taxon>Oceanipulchritudo</taxon>
    </lineage>
</organism>
<keyword evidence="2" id="KW-1185">Reference proteome</keyword>
<gene>
    <name evidence="1" type="ORF">G0Q06_10920</name>
</gene>
<dbReference type="EMBL" id="JAAGNX010000003">
    <property type="protein sequence ID" value="NDV62965.1"/>
    <property type="molecule type" value="Genomic_DNA"/>
</dbReference>
<sequence>MRKVGATTSGSVIVEMDLAQFEALKQFMDPKPAPAEKMEKQEVKAMAVKRKLDNIRNCVRKLKPESRESLVLLIKNAHSFSGAYAEKELDHLIEILAREKHFEIKEDGRLEYGHHKNESSDPRRIDFEASKTPVIAGLSD</sequence>
<evidence type="ECO:0000313" key="2">
    <source>
        <dbReference type="Proteomes" id="UP000478417"/>
    </source>
</evidence>
<name>A0A6B2M586_9BACT</name>
<dbReference type="RefSeq" id="WP_163965819.1">
    <property type="nucleotide sequence ID" value="NZ_JAAGNX010000003.1"/>
</dbReference>
<accession>A0A6B2M586</accession>
<proteinExistence type="predicted"/>
<evidence type="ECO:0000313" key="1">
    <source>
        <dbReference type="EMBL" id="NDV62965.1"/>
    </source>
</evidence>